<evidence type="ECO:0000313" key="1">
    <source>
        <dbReference type="EMBL" id="UXD22821.1"/>
    </source>
</evidence>
<reference evidence="1" key="1">
    <citation type="submission" date="2013-11" db="EMBL/GenBank/DDBJ databases">
        <title>Comparative genomics of Ignicoccus.</title>
        <authorList>
            <person name="Podar M."/>
        </authorList>
    </citation>
    <scope>NUCLEOTIDE SEQUENCE</scope>
    <source>
        <strain evidence="1">DSM 13166</strain>
    </source>
</reference>
<keyword evidence="2" id="KW-1185">Reference proteome</keyword>
<dbReference type="AlphaFoldDB" id="A0A977KC07"/>
<gene>
    <name evidence="1" type="ORF">IPA_08530</name>
</gene>
<dbReference type="Proteomes" id="UP001063698">
    <property type="component" value="Chromosome"/>
</dbReference>
<evidence type="ECO:0000313" key="2">
    <source>
        <dbReference type="Proteomes" id="UP001063698"/>
    </source>
</evidence>
<dbReference type="KEGG" id="ipc:IPA_08530"/>
<dbReference type="EMBL" id="CP006868">
    <property type="protein sequence ID" value="UXD22821.1"/>
    <property type="molecule type" value="Genomic_DNA"/>
</dbReference>
<protein>
    <submittedName>
        <fullName evidence="1">Uncharacterized protein</fullName>
    </submittedName>
</protein>
<organism evidence="1 2">
    <name type="scientific">Ignicoccus pacificus DSM 13166</name>
    <dbReference type="NCBI Taxonomy" id="940294"/>
    <lineage>
        <taxon>Archaea</taxon>
        <taxon>Thermoproteota</taxon>
        <taxon>Thermoprotei</taxon>
        <taxon>Desulfurococcales</taxon>
        <taxon>Desulfurococcaceae</taxon>
        <taxon>Ignicoccus</taxon>
    </lineage>
</organism>
<name>A0A977KC07_9CREN</name>
<proteinExistence type="predicted"/>
<sequence length="271" mass="29315">MGTWTVKEWITLILLLVALPASAELYAVQAQTTVAYKNFNFIYPVSYLKTNVLTIVGSLTYTGELYLCTVTLSPSGCVALIEGTAISLPPYTGRGIYYFSIPTGATYAACSGIMTSVVTVLGSGFSGNLTFNQGITTYTEIYNATENLYYVYTVTVTWTQVLKDQVIVNALWNCTSPVYNTVSFNIPKVTIRASTYNGTNSTLITVAPFCPGSLPLVTATAYVATVLPLTPQVSVSTLLTEVNTSQTTTPIPLPLLLVPLAHLIRRAFQKH</sequence>
<accession>A0A977KC07</accession>